<sequence length="695" mass="75912">MSPVAKAAMAVLPGIAGINQPNNSLTASSSRHGFAAVNFTDTNYNILPPLIGPGKVGVHILSAYDFSRPFHPQCGPGDVEIPEGLCTHPREVRLSMFYPACPGLDPAKPAGNEQYFAPVFEPSLVANISQLTLGDATAMHNVMSHAIKDALICEGEYSMVMFTPPAKGQRQAYTQFASQLASLGHIAVTVDHPYLSGFVELEDGTVRASTIGDSVSLFEAGFTQYDDIAFLGELLTNSFRRLPLRIRPADLASNFCVFGHGLGGQIAHNLVADGVAACGGHLEGLVTLPYPLNEVDAFTNEPPHIALPDPILIPLAPKRWAESLIKPTKELLAAIICRAKGTCNSATEENAIQKRSVGGDDCCHNEDWDYDDDRCDHYCDDVDFGDDGRDDLYDSGRRYEEPQHNVDDVPPLPPLDKTRPDDSPWNWDADWIDYSDNIGNYPGRRHRFPTGPRYPTGPPPRPQEPCYDDEGYLNQDCAESHGEVHDHHDDFPDYPHHGSHPSHGGVHEHYDEHPEYPHHGGHHSHPSHGGVREHHDSSHKNKGDDECGESCHGPVGHHHNDWKDVHEGYKWDDQDYDYEEDDDDDDEDKCADNDDGGADDDDECADDGDEGADDDDEGADDDDEGADDDDEGADDDDEGADDDDEGADDDDEGADDDDEGAEDDDEGAEDDAEGAEDDAEGDDEESGCEDEDPCQ</sequence>
<evidence type="ECO:0000313" key="2">
    <source>
        <dbReference type="EMBL" id="KAK7732257.1"/>
    </source>
</evidence>
<reference evidence="2 3" key="1">
    <citation type="journal article" date="2023" name="PLoS ONE">
        <title>Cytospora paraplurivora sp. nov. isolated from orchards with fruit tree decline syndrome in Ontario, Canada.</title>
        <authorList>
            <person name="Ilyukhin E."/>
            <person name="Nguyen H.D.T."/>
            <person name="Castle A.J."/>
            <person name="Ellouze W."/>
        </authorList>
    </citation>
    <scope>NUCLEOTIDE SEQUENCE [LARGE SCALE GENOMIC DNA]</scope>
    <source>
        <strain evidence="2 3">FDS-564</strain>
    </source>
</reference>
<feature type="compositionally biased region" description="Basic and acidic residues" evidence="1">
    <location>
        <begin position="530"/>
        <end position="545"/>
    </location>
</feature>
<feature type="compositionally biased region" description="Basic and acidic residues" evidence="1">
    <location>
        <begin position="558"/>
        <end position="573"/>
    </location>
</feature>
<proteinExistence type="predicted"/>
<feature type="compositionally biased region" description="Basic and acidic residues" evidence="1">
    <location>
        <begin position="505"/>
        <end position="518"/>
    </location>
</feature>
<accession>A0AAN9TXS8</accession>
<comment type="caution">
    <text evidence="2">The sequence shown here is derived from an EMBL/GenBank/DDBJ whole genome shotgun (WGS) entry which is preliminary data.</text>
</comment>
<evidence type="ECO:0000313" key="3">
    <source>
        <dbReference type="Proteomes" id="UP001320245"/>
    </source>
</evidence>
<dbReference type="InterPro" id="IPR029058">
    <property type="entry name" value="AB_hydrolase_fold"/>
</dbReference>
<keyword evidence="3" id="KW-1185">Reference proteome</keyword>
<feature type="region of interest" description="Disordered" evidence="1">
    <location>
        <begin position="390"/>
        <end position="422"/>
    </location>
</feature>
<name>A0AAN9TXS8_9PEZI</name>
<feature type="compositionally biased region" description="Basic and acidic residues" evidence="1">
    <location>
        <begin position="390"/>
        <end position="407"/>
    </location>
</feature>
<evidence type="ECO:0000256" key="1">
    <source>
        <dbReference type="SAM" id="MobiDB-lite"/>
    </source>
</evidence>
<feature type="region of interest" description="Disordered" evidence="1">
    <location>
        <begin position="480"/>
        <end position="695"/>
    </location>
</feature>
<feature type="compositionally biased region" description="Acidic residues" evidence="1">
    <location>
        <begin position="574"/>
        <end position="695"/>
    </location>
</feature>
<dbReference type="Proteomes" id="UP001320245">
    <property type="component" value="Unassembled WGS sequence"/>
</dbReference>
<dbReference type="AlphaFoldDB" id="A0AAN9TXS8"/>
<gene>
    <name evidence="2" type="ORF">SLS53_008546</name>
</gene>
<feature type="region of interest" description="Disordered" evidence="1">
    <location>
        <begin position="447"/>
        <end position="466"/>
    </location>
</feature>
<feature type="compositionally biased region" description="Basic and acidic residues" evidence="1">
    <location>
        <begin position="480"/>
        <end position="496"/>
    </location>
</feature>
<evidence type="ECO:0008006" key="4">
    <source>
        <dbReference type="Google" id="ProtNLM"/>
    </source>
</evidence>
<dbReference type="SUPFAM" id="SSF53474">
    <property type="entry name" value="alpha/beta-Hydrolases"/>
    <property type="match status" value="1"/>
</dbReference>
<dbReference type="Gene3D" id="3.40.50.1820">
    <property type="entry name" value="alpha/beta hydrolase"/>
    <property type="match status" value="1"/>
</dbReference>
<protein>
    <recommendedName>
        <fullName evidence="4">1-alkyl-2-acetylglycerophosphocholine esterase</fullName>
    </recommendedName>
</protein>
<organism evidence="2 3">
    <name type="scientific">Cytospora paraplurivora</name>
    <dbReference type="NCBI Taxonomy" id="2898453"/>
    <lineage>
        <taxon>Eukaryota</taxon>
        <taxon>Fungi</taxon>
        <taxon>Dikarya</taxon>
        <taxon>Ascomycota</taxon>
        <taxon>Pezizomycotina</taxon>
        <taxon>Sordariomycetes</taxon>
        <taxon>Sordariomycetidae</taxon>
        <taxon>Diaporthales</taxon>
        <taxon>Cytosporaceae</taxon>
        <taxon>Cytospora</taxon>
    </lineage>
</organism>
<dbReference type="EMBL" id="JAJSPL020000052">
    <property type="protein sequence ID" value="KAK7732257.1"/>
    <property type="molecule type" value="Genomic_DNA"/>
</dbReference>